<proteinExistence type="predicted"/>
<reference evidence="3" key="2">
    <citation type="submission" date="2021-04" db="EMBL/GenBank/DDBJ databases">
        <authorList>
            <person name="Gilroy R."/>
        </authorList>
    </citation>
    <scope>NUCLEOTIDE SEQUENCE</scope>
    <source>
        <strain evidence="3">ChiHcolR34-3080</strain>
    </source>
</reference>
<gene>
    <name evidence="3" type="ORF">H9890_01600</name>
</gene>
<sequence length="207" mass="20896">MEMMHKTCETFLAELASKAPAPGGGGAAALVGAVGVALGNMVGCLTAGKPKYAAVEADILALNEQAAALRARLEGLVEADAAAFLPLSKAYGIPRDDPARPAVLAEALDAAAAVPLEIMAACGEAIALLEQYEAKGSVLAISDAGCGALFCRAALEAAGLNVAVNTRLMADRAHAAELDERAAALRAEYLPRAEAVCARVSARLGGN</sequence>
<reference evidence="3" key="1">
    <citation type="journal article" date="2021" name="PeerJ">
        <title>Extensive microbial diversity within the chicken gut microbiome revealed by metagenomics and culture.</title>
        <authorList>
            <person name="Gilroy R."/>
            <person name="Ravi A."/>
            <person name="Getino M."/>
            <person name="Pursley I."/>
            <person name="Horton D.L."/>
            <person name="Alikhan N.F."/>
            <person name="Baker D."/>
            <person name="Gharbi K."/>
            <person name="Hall N."/>
            <person name="Watson M."/>
            <person name="Adriaenssens E.M."/>
            <person name="Foster-Nyarko E."/>
            <person name="Jarju S."/>
            <person name="Secka A."/>
            <person name="Antonio M."/>
            <person name="Oren A."/>
            <person name="Chaudhuri R.R."/>
            <person name="La Ragione R."/>
            <person name="Hildebrand F."/>
            <person name="Pallen M.J."/>
        </authorList>
    </citation>
    <scope>NUCLEOTIDE SEQUENCE</scope>
    <source>
        <strain evidence="3">ChiHcolR34-3080</strain>
    </source>
</reference>
<dbReference type="AlphaFoldDB" id="A0A9D1Q7A3"/>
<evidence type="ECO:0000259" key="2">
    <source>
        <dbReference type="Pfam" id="PF04961"/>
    </source>
</evidence>
<dbReference type="Gene3D" id="1.20.120.680">
    <property type="entry name" value="Formiminotetrahydrofolate cyclodeaminase monomer, up-and-down helical bundle"/>
    <property type="match status" value="1"/>
</dbReference>
<feature type="coiled-coil region" evidence="1">
    <location>
        <begin position="52"/>
        <end position="79"/>
    </location>
</feature>
<keyword evidence="1" id="KW-0175">Coiled coil</keyword>
<dbReference type="Pfam" id="PF04961">
    <property type="entry name" value="FTCD_C"/>
    <property type="match status" value="1"/>
</dbReference>
<dbReference type="InterPro" id="IPR036178">
    <property type="entry name" value="Formintransfe-cycloase-like_sf"/>
</dbReference>
<comment type="caution">
    <text evidence="3">The sequence shown here is derived from an EMBL/GenBank/DDBJ whole genome shotgun (WGS) entry which is preliminary data.</text>
</comment>
<name>A0A9D1Q7A3_9FIRM</name>
<evidence type="ECO:0000256" key="1">
    <source>
        <dbReference type="SAM" id="Coils"/>
    </source>
</evidence>
<dbReference type="SUPFAM" id="SSF101262">
    <property type="entry name" value="Methenyltetrahydrofolate cyclohydrolase-like"/>
    <property type="match status" value="1"/>
</dbReference>
<protein>
    <submittedName>
        <fullName evidence="3">Cyclodeaminase/cyclohydrolase family protein</fullName>
    </submittedName>
</protein>
<organism evidence="3 4">
    <name type="scientific">Candidatus Faecalibacterium intestinigallinarum</name>
    <dbReference type="NCBI Taxonomy" id="2838581"/>
    <lineage>
        <taxon>Bacteria</taxon>
        <taxon>Bacillati</taxon>
        <taxon>Bacillota</taxon>
        <taxon>Clostridia</taxon>
        <taxon>Eubacteriales</taxon>
        <taxon>Oscillospiraceae</taxon>
        <taxon>Faecalibacterium</taxon>
    </lineage>
</organism>
<feature type="domain" description="Cyclodeaminase/cyclohydrolase" evidence="2">
    <location>
        <begin position="7"/>
        <end position="183"/>
    </location>
</feature>
<accession>A0A9D1Q7A3</accession>
<dbReference type="EMBL" id="DXHQ01000020">
    <property type="protein sequence ID" value="HIW08080.1"/>
    <property type="molecule type" value="Genomic_DNA"/>
</dbReference>
<dbReference type="GO" id="GO:0003824">
    <property type="term" value="F:catalytic activity"/>
    <property type="evidence" value="ECO:0007669"/>
    <property type="project" value="InterPro"/>
</dbReference>
<evidence type="ECO:0000313" key="3">
    <source>
        <dbReference type="EMBL" id="HIW08080.1"/>
    </source>
</evidence>
<dbReference type="InterPro" id="IPR007044">
    <property type="entry name" value="Cyclodeamin/CycHdrlase"/>
</dbReference>
<dbReference type="Proteomes" id="UP000823933">
    <property type="component" value="Unassembled WGS sequence"/>
</dbReference>
<evidence type="ECO:0000313" key="4">
    <source>
        <dbReference type="Proteomes" id="UP000823933"/>
    </source>
</evidence>